<dbReference type="AlphaFoldDB" id="A0A0C4YDK9"/>
<proteinExistence type="predicted"/>
<feature type="compositionally biased region" description="Polar residues" evidence="1">
    <location>
        <begin position="61"/>
        <end position="77"/>
    </location>
</feature>
<dbReference type="KEGG" id="cbw:RR42_m1440"/>
<evidence type="ECO:0000313" key="3">
    <source>
        <dbReference type="Proteomes" id="UP000031843"/>
    </source>
</evidence>
<name>A0A0C4YDK9_9BURK</name>
<evidence type="ECO:0000313" key="2">
    <source>
        <dbReference type="EMBL" id="AJG18841.1"/>
    </source>
</evidence>
<keyword evidence="3" id="KW-1185">Reference proteome</keyword>
<reference evidence="2 3" key="1">
    <citation type="journal article" date="2015" name="Genome Announc.">
        <title>Complete Genome Sequence of Cupriavidus basilensis 4G11, Isolated from the Oak Ridge Field Research Center Site.</title>
        <authorList>
            <person name="Ray J."/>
            <person name="Waters R.J."/>
            <person name="Skerker J.M."/>
            <person name="Kuehl J.V."/>
            <person name="Price M.N."/>
            <person name="Huang J."/>
            <person name="Chakraborty R."/>
            <person name="Arkin A.P."/>
            <person name="Deutschbauer A."/>
        </authorList>
    </citation>
    <scope>NUCLEOTIDE SEQUENCE [LARGE SCALE GENOMIC DNA]</scope>
    <source>
        <strain evidence="2">4G11</strain>
    </source>
</reference>
<feature type="region of interest" description="Disordered" evidence="1">
    <location>
        <begin position="51"/>
        <end position="77"/>
    </location>
</feature>
<gene>
    <name evidence="2" type="ORF">RR42_m1440</name>
</gene>
<dbReference type="EMBL" id="CP010536">
    <property type="protein sequence ID" value="AJG18841.1"/>
    <property type="molecule type" value="Genomic_DNA"/>
</dbReference>
<evidence type="ECO:0000256" key="1">
    <source>
        <dbReference type="SAM" id="MobiDB-lite"/>
    </source>
</evidence>
<dbReference type="Proteomes" id="UP000031843">
    <property type="component" value="Chromosome main"/>
</dbReference>
<accession>A0A0C4YDK9</accession>
<sequence length="77" mass="8566">MSSHCFLSQIVQIYALAQANPAQPLQRQFCVLSSATKVLVFRFHRPSLARDASHFSKSSRHSVQQKSRPAPIGSSQL</sequence>
<organism evidence="2 3">
    <name type="scientific">Cupriavidus basilensis</name>
    <dbReference type="NCBI Taxonomy" id="68895"/>
    <lineage>
        <taxon>Bacteria</taxon>
        <taxon>Pseudomonadati</taxon>
        <taxon>Pseudomonadota</taxon>
        <taxon>Betaproteobacteria</taxon>
        <taxon>Burkholderiales</taxon>
        <taxon>Burkholderiaceae</taxon>
        <taxon>Cupriavidus</taxon>
    </lineage>
</organism>
<protein>
    <submittedName>
        <fullName evidence="2">Uncharacterized protein</fullName>
    </submittedName>
</protein>